<evidence type="ECO:0000259" key="2">
    <source>
        <dbReference type="PROSITE" id="PS50853"/>
    </source>
</evidence>
<feature type="region of interest" description="Disordered" evidence="1">
    <location>
        <begin position="336"/>
        <end position="372"/>
    </location>
</feature>
<feature type="domain" description="SLH" evidence="3">
    <location>
        <begin position="713"/>
        <end position="776"/>
    </location>
</feature>
<dbReference type="InterPro" id="IPR001119">
    <property type="entry name" value="SLH_dom"/>
</dbReference>
<organism evidence="4 5">
    <name type="scientific">Paenibacillus cucumis</name>
    <name type="common">ex Kampfer et al. 2016</name>
    <dbReference type="NCBI Taxonomy" id="1776858"/>
    <lineage>
        <taxon>Bacteria</taxon>
        <taxon>Bacillati</taxon>
        <taxon>Bacillota</taxon>
        <taxon>Bacilli</taxon>
        <taxon>Bacillales</taxon>
        <taxon>Paenibacillaceae</taxon>
        <taxon>Paenibacillus</taxon>
    </lineage>
</organism>
<evidence type="ECO:0000259" key="3">
    <source>
        <dbReference type="PROSITE" id="PS51272"/>
    </source>
</evidence>
<name>A0ABS7KS97_9BACL</name>
<dbReference type="PANTHER" id="PTHR43308">
    <property type="entry name" value="OUTER MEMBRANE PROTEIN ALPHA-RELATED"/>
    <property type="match status" value="1"/>
</dbReference>
<comment type="caution">
    <text evidence="4">The sequence shown here is derived from an EMBL/GenBank/DDBJ whole genome shotgun (WGS) entry which is preliminary data.</text>
</comment>
<evidence type="ECO:0000313" key="5">
    <source>
        <dbReference type="Proteomes" id="UP000706031"/>
    </source>
</evidence>
<dbReference type="PANTHER" id="PTHR43308:SF5">
    <property type="entry name" value="S-LAYER PROTEIN _ PEPTIDOGLYCAN ENDO-BETA-N-ACETYLGLUCOSAMINIDASE"/>
    <property type="match status" value="1"/>
</dbReference>
<dbReference type="SMART" id="SM00060">
    <property type="entry name" value="FN3"/>
    <property type="match status" value="2"/>
</dbReference>
<dbReference type="SUPFAM" id="SSF49265">
    <property type="entry name" value="Fibronectin type III"/>
    <property type="match status" value="1"/>
</dbReference>
<dbReference type="InterPro" id="IPR003961">
    <property type="entry name" value="FN3_dom"/>
</dbReference>
<dbReference type="CDD" id="cd00063">
    <property type="entry name" value="FN3"/>
    <property type="match status" value="1"/>
</dbReference>
<dbReference type="InterPro" id="IPR051465">
    <property type="entry name" value="Cell_Envelope_Struct_Comp"/>
</dbReference>
<feature type="domain" description="SLH" evidence="3">
    <location>
        <begin position="651"/>
        <end position="712"/>
    </location>
</feature>
<dbReference type="Proteomes" id="UP000706031">
    <property type="component" value="Unassembled WGS sequence"/>
</dbReference>
<accession>A0ABS7KS97</accession>
<dbReference type="EMBL" id="JACLIC010000051">
    <property type="protein sequence ID" value="MBY0206871.1"/>
    <property type="molecule type" value="Genomic_DNA"/>
</dbReference>
<dbReference type="PROSITE" id="PS51272">
    <property type="entry name" value="SLH"/>
    <property type="match status" value="2"/>
</dbReference>
<feature type="compositionally biased region" description="Low complexity" evidence="1">
    <location>
        <begin position="350"/>
        <end position="371"/>
    </location>
</feature>
<dbReference type="Pfam" id="PF00395">
    <property type="entry name" value="SLH"/>
    <property type="match status" value="3"/>
</dbReference>
<keyword evidence="5" id="KW-1185">Reference proteome</keyword>
<dbReference type="PROSITE" id="PS50853">
    <property type="entry name" value="FN3"/>
    <property type="match status" value="1"/>
</dbReference>
<proteinExistence type="predicted"/>
<dbReference type="Gene3D" id="2.60.40.10">
    <property type="entry name" value="Immunoglobulins"/>
    <property type="match status" value="1"/>
</dbReference>
<dbReference type="RefSeq" id="WP_221791446.1">
    <property type="nucleotide sequence ID" value="NZ_JACLIC010000051.1"/>
</dbReference>
<protein>
    <submittedName>
        <fullName evidence="4">S-layer homology domain-containing protein</fullName>
    </submittedName>
</protein>
<feature type="domain" description="Fibronectin type-III" evidence="2">
    <location>
        <begin position="251"/>
        <end position="343"/>
    </location>
</feature>
<gene>
    <name evidence="4" type="ORF">H7T88_26960</name>
</gene>
<reference evidence="4 5" key="1">
    <citation type="submission" date="2020-08" db="EMBL/GenBank/DDBJ databases">
        <title>Fungal Genomes of the International Space Station.</title>
        <authorList>
            <person name="Seuylemezian A."/>
            <person name="Singh N.K."/>
            <person name="Wood J."/>
            <person name="Venkateswaran K."/>
        </authorList>
    </citation>
    <scope>NUCLEOTIDE SEQUENCE [LARGE SCALE GENOMIC DNA]</scope>
    <source>
        <strain evidence="4 5">S/N-304-OC-R4</strain>
    </source>
</reference>
<sequence length="798" mass="86631">MRKSVQNKLSWMSRPMKFFLMVVLTLGMANNVYFSGKAHASVGIDFVGGDPDYPLHGKLTATTFNLKVKLTESARLYYDNRVVDWANTNPDLSSIKENALSNGTYVDLQAGEERDLYFNHLQPSTDHFIYFTADGPNNELVDLGSELYQTSAGSPVTPSQVKAVAGDAQAKISWSSDSSVTDAVYMYQGSKEPIDPDSWIDITSMLDGEKVIHGLTNGLPYVFAVKSTFNDDHTQSDYVVSNVITPGLPAAPAALTPQAINGQVQLNWNSVPEVDGYVVYMYQGSTAPQDPENWTKVAGPMDKLQYTVSNLTSGLPYVFAVRSSSNAGMSKFKVSASVTPQSPGNSGGEVVVTPSPSPSSSSPSSPVSSTPQKEIIKVDVANGELASTIDSLEISRTRGTDGTIKDELGLNPGKAQSVIDQLKKTGSRTAVVLIPDAKDEVSQWDVKLARESTKLFTEQGIELVISNPNVKVTIPATSMKDRTDDVYFRLVPVKKQETRLAIEQRLLANETITQFAGTKDIQVLGRPMTIETNLQSRPVTLVLPVDSKQLAGVKPADLGVYIEHSNGTKELVHGKVVTLNKDNNQQGIEINVDQFSTFSVVRVKDWADDTATAKPYIRGYADGRFQPEWFVTRAEMAALITRVTGTVESDSKASFTDVRAGHWAYDSISAATQASYFTGYADGSFKPGQGITRAEMASVLQHLLKAEQAVTSEATTAFTDVKQHWAQEAIARLDAAGVLTGYTDGTFRPEKLVSRAEAVTMINKLIGLQPAATALKSWSDVPDTHWAYQAIQAASIKD</sequence>
<dbReference type="InterPro" id="IPR036116">
    <property type="entry name" value="FN3_sf"/>
</dbReference>
<dbReference type="InterPro" id="IPR013783">
    <property type="entry name" value="Ig-like_fold"/>
</dbReference>
<evidence type="ECO:0000256" key="1">
    <source>
        <dbReference type="SAM" id="MobiDB-lite"/>
    </source>
</evidence>
<evidence type="ECO:0000313" key="4">
    <source>
        <dbReference type="EMBL" id="MBY0206871.1"/>
    </source>
</evidence>